<dbReference type="EMBL" id="FNNF01000026">
    <property type="protein sequence ID" value="SDW61100.1"/>
    <property type="molecule type" value="Genomic_DNA"/>
</dbReference>
<evidence type="ECO:0000313" key="2">
    <source>
        <dbReference type="Proteomes" id="UP000182429"/>
    </source>
</evidence>
<dbReference type="RefSeq" id="WP_074686795.1">
    <property type="nucleotide sequence ID" value="NZ_FNNF01000026.1"/>
</dbReference>
<dbReference type="Proteomes" id="UP000182429">
    <property type="component" value="Unassembled WGS sequence"/>
</dbReference>
<accession>A0A1H2UYD6</accession>
<evidence type="ECO:0000313" key="1">
    <source>
        <dbReference type="EMBL" id="SDW61100.1"/>
    </source>
</evidence>
<dbReference type="OrthoDB" id="2830174at2"/>
<reference evidence="1 2" key="1">
    <citation type="submission" date="2016-10" db="EMBL/GenBank/DDBJ databases">
        <authorList>
            <person name="de Groot N.N."/>
        </authorList>
    </citation>
    <scope>NUCLEOTIDE SEQUENCE [LARGE SCALE GENOMIC DNA]</scope>
    <source>
        <strain evidence="1 2">S3b</strain>
    </source>
</reference>
<dbReference type="Pfam" id="PF19866">
    <property type="entry name" value="DUF6339"/>
    <property type="match status" value="1"/>
</dbReference>
<name>A0A1H2UYD6_9FIRM</name>
<sequence>MKFKTLDRSKAKDAMEEWRNLFRLYNGEKLPDVNEDYLIIRKKLTQFFNEAEVELVGSKKEKYNFDVSMGVKLYEYLNSLDGFNIRVASNDEFWYYLSLKVAPDLVTKRYNEHSDEHFYKKNVRVWFSTLWWYIHLSWQGDLESTKKLLLEDRFNTDTILNLAERPGRNGTYIDIDREIMKTYGTLNDVQLEKARSRVGGVNNVFRLLMHLHTAKSIVLEPLLYDGGINGYVTSLFKDAQIEM</sequence>
<proteinExistence type="predicted"/>
<organism evidence="1 2">
    <name type="scientific">Kandleria vitulina</name>
    <dbReference type="NCBI Taxonomy" id="1630"/>
    <lineage>
        <taxon>Bacteria</taxon>
        <taxon>Bacillati</taxon>
        <taxon>Bacillota</taxon>
        <taxon>Erysipelotrichia</taxon>
        <taxon>Erysipelotrichales</taxon>
        <taxon>Coprobacillaceae</taxon>
        <taxon>Kandleria</taxon>
    </lineage>
</organism>
<dbReference type="InterPro" id="IPR045920">
    <property type="entry name" value="DUF6339"/>
</dbReference>
<gene>
    <name evidence="1" type="ORF">SAMN04487759_1264</name>
</gene>
<dbReference type="AlphaFoldDB" id="A0A1H2UYD6"/>
<protein>
    <submittedName>
        <fullName evidence="1">Uncharacterized protein</fullName>
    </submittedName>
</protein>